<evidence type="ECO:0000313" key="3">
    <source>
        <dbReference type="Proteomes" id="UP000762676"/>
    </source>
</evidence>
<sequence length="94" mass="10455">MVREYKKKTEGSRQNLSTSQAMVEAYNSVLSKQMALNGSAKYYGINKKSLLQRVSIEIPVNTHVGRQTAIASLHEAELADYIKVMADWGYAAMA</sequence>
<accession>A0AAV4G9B0</accession>
<dbReference type="EMBL" id="BMAT01004849">
    <property type="protein sequence ID" value="GFR81706.1"/>
    <property type="molecule type" value="Genomic_DNA"/>
</dbReference>
<organism evidence="2 3">
    <name type="scientific">Elysia marginata</name>
    <dbReference type="NCBI Taxonomy" id="1093978"/>
    <lineage>
        <taxon>Eukaryota</taxon>
        <taxon>Metazoa</taxon>
        <taxon>Spiralia</taxon>
        <taxon>Lophotrochozoa</taxon>
        <taxon>Mollusca</taxon>
        <taxon>Gastropoda</taxon>
        <taxon>Heterobranchia</taxon>
        <taxon>Euthyneura</taxon>
        <taxon>Panpulmonata</taxon>
        <taxon>Sacoglossa</taxon>
        <taxon>Placobranchoidea</taxon>
        <taxon>Plakobranchidae</taxon>
        <taxon>Elysia</taxon>
    </lineage>
</organism>
<dbReference type="InterPro" id="IPR007889">
    <property type="entry name" value="HTH_Psq"/>
</dbReference>
<proteinExistence type="predicted"/>
<reference evidence="2 3" key="1">
    <citation type="journal article" date="2021" name="Elife">
        <title>Chloroplast acquisition without the gene transfer in kleptoplastic sea slugs, Plakobranchus ocellatus.</title>
        <authorList>
            <person name="Maeda T."/>
            <person name="Takahashi S."/>
            <person name="Yoshida T."/>
            <person name="Shimamura S."/>
            <person name="Takaki Y."/>
            <person name="Nagai Y."/>
            <person name="Toyoda A."/>
            <person name="Suzuki Y."/>
            <person name="Arimoto A."/>
            <person name="Ishii H."/>
            <person name="Satoh N."/>
            <person name="Nishiyama T."/>
            <person name="Hasebe M."/>
            <person name="Maruyama T."/>
            <person name="Minagawa J."/>
            <person name="Obokata J."/>
            <person name="Shigenobu S."/>
        </authorList>
    </citation>
    <scope>NUCLEOTIDE SEQUENCE [LARGE SCALE GENOMIC DNA]</scope>
</reference>
<dbReference type="Pfam" id="PF05225">
    <property type="entry name" value="HTH_psq"/>
    <property type="match status" value="1"/>
</dbReference>
<dbReference type="GO" id="GO:0003677">
    <property type="term" value="F:DNA binding"/>
    <property type="evidence" value="ECO:0007669"/>
    <property type="project" value="InterPro"/>
</dbReference>
<dbReference type="AlphaFoldDB" id="A0AAV4G9B0"/>
<evidence type="ECO:0000313" key="2">
    <source>
        <dbReference type="EMBL" id="GFR81706.1"/>
    </source>
</evidence>
<gene>
    <name evidence="2" type="ORF">ElyMa_002346500</name>
</gene>
<comment type="caution">
    <text evidence="2">The sequence shown here is derived from an EMBL/GenBank/DDBJ whole genome shotgun (WGS) entry which is preliminary data.</text>
</comment>
<dbReference type="Proteomes" id="UP000762676">
    <property type="component" value="Unassembled WGS sequence"/>
</dbReference>
<protein>
    <recommendedName>
        <fullName evidence="1">HTH psq-type domain-containing protein</fullName>
    </recommendedName>
</protein>
<name>A0AAV4G9B0_9GAST</name>
<evidence type="ECO:0000259" key="1">
    <source>
        <dbReference type="Pfam" id="PF05225"/>
    </source>
</evidence>
<feature type="domain" description="HTH psq-type" evidence="1">
    <location>
        <begin position="21"/>
        <end position="54"/>
    </location>
</feature>
<keyword evidence="3" id="KW-1185">Reference proteome</keyword>